<reference evidence="2" key="1">
    <citation type="submission" date="2022-10" db="EMBL/GenBank/DDBJ databases">
        <title>Chryseobacterium babae sp. nov. isolated from the gut of the beetle Oryctes rhinoceros, and Chryseobacterium kimseyorum sp. nov., isolated from a stick insect rearing cage.</title>
        <authorList>
            <person name="Shelomi M."/>
            <person name="Han C.-J."/>
            <person name="Chen W.-M."/>
            <person name="Chen H.-K."/>
            <person name="Liaw S.-J."/>
            <person name="Muhle E."/>
            <person name="Clermont D."/>
        </authorList>
    </citation>
    <scope>NUCLEOTIDE SEQUENCE</scope>
    <source>
        <strain evidence="2">09-1422</strain>
    </source>
</reference>
<dbReference type="EMBL" id="JAPDHW010000006">
    <property type="protein sequence ID" value="MCW3168940.1"/>
    <property type="molecule type" value="Genomic_DNA"/>
</dbReference>
<keyword evidence="2" id="KW-0067">ATP-binding</keyword>
<dbReference type="RefSeq" id="WP_264750122.1">
    <property type="nucleotide sequence ID" value="NZ_JAPDHW010000006.1"/>
</dbReference>
<dbReference type="PANTHER" id="PTHR35894:SF5">
    <property type="entry name" value="MU-LIKE PROPHAGE FLUMU DNA TRANSPOSITION PROTEIN B"/>
    <property type="match status" value="1"/>
</dbReference>
<dbReference type="Pfam" id="PF13401">
    <property type="entry name" value="AAA_22"/>
    <property type="match status" value="1"/>
</dbReference>
<protein>
    <submittedName>
        <fullName evidence="2">ATP-binding protein</fullName>
    </submittedName>
</protein>
<evidence type="ECO:0000259" key="1">
    <source>
        <dbReference type="Pfam" id="PF13401"/>
    </source>
</evidence>
<evidence type="ECO:0000313" key="2">
    <source>
        <dbReference type="EMBL" id="MCW3168940.1"/>
    </source>
</evidence>
<dbReference type="InterPro" id="IPR027417">
    <property type="entry name" value="P-loop_NTPase"/>
</dbReference>
<dbReference type="PANTHER" id="PTHR35894">
    <property type="entry name" value="GENERAL SECRETION PATHWAY PROTEIN A-RELATED"/>
    <property type="match status" value="1"/>
</dbReference>
<feature type="domain" description="ORC1/DEAH AAA+ ATPase" evidence="1">
    <location>
        <begin position="105"/>
        <end position="221"/>
    </location>
</feature>
<dbReference type="SUPFAM" id="SSF52540">
    <property type="entry name" value="P-loop containing nucleoside triphosphate hydrolases"/>
    <property type="match status" value="1"/>
</dbReference>
<accession>A0ABT3HYS8</accession>
<keyword evidence="3" id="KW-1185">Reference proteome</keyword>
<dbReference type="InterPro" id="IPR052026">
    <property type="entry name" value="ExeA_AAA_ATPase_DNA-bind"/>
</dbReference>
<comment type="caution">
    <text evidence="2">The sequence shown here is derived from an EMBL/GenBank/DDBJ whole genome shotgun (WGS) entry which is preliminary data.</text>
</comment>
<dbReference type="Gene3D" id="3.40.50.300">
    <property type="entry name" value="P-loop containing nucleotide triphosphate hydrolases"/>
    <property type="match status" value="1"/>
</dbReference>
<dbReference type="InterPro" id="IPR049945">
    <property type="entry name" value="AAA_22"/>
</dbReference>
<dbReference type="Proteomes" id="UP001163731">
    <property type="component" value="Unassembled WGS sequence"/>
</dbReference>
<proteinExistence type="predicted"/>
<gene>
    <name evidence="2" type="ORF">OMO38_10440</name>
</gene>
<organism evidence="2 3">
    <name type="scientific">Chryseobacterium kimseyorum</name>
    <dbReference type="NCBI Taxonomy" id="2984028"/>
    <lineage>
        <taxon>Bacteria</taxon>
        <taxon>Pseudomonadati</taxon>
        <taxon>Bacteroidota</taxon>
        <taxon>Flavobacteriia</taxon>
        <taxon>Flavobacteriales</taxon>
        <taxon>Weeksellaceae</taxon>
        <taxon>Chryseobacterium group</taxon>
        <taxon>Chryseobacterium</taxon>
    </lineage>
</organism>
<dbReference type="GO" id="GO:0005524">
    <property type="term" value="F:ATP binding"/>
    <property type="evidence" value="ECO:0007669"/>
    <property type="project" value="UniProtKB-KW"/>
</dbReference>
<name>A0ABT3HYS8_9FLAO</name>
<sequence>MTNKIKEKILLELETWMDEHEYSANEFAEKSGVPSSYLSYMRRGQHFIVVDKKEVAIDDKYFRMIAETIEYNYSNELKWSIRQTPQLVQMLSVLEDAKRFGYTNIIIGGTGAGKTFCADIFVKQSPKDVFKITVGSMDTIGDLIDKLCEQMRLNVSGSKTKKINAAIKELLRMKLNGRQPTVIWDESEYMKQATLCNVKEMHDHLHGKCALILIGTDQLKTKIERLKSKNSPGMPQFYRRVKYGIRELKPIDTRYKEFLAGIEDKKLVQFIQRECENYGELRDALLPAMREADRLGEPLTENLVRKVLNLPKMTA</sequence>
<evidence type="ECO:0000313" key="3">
    <source>
        <dbReference type="Proteomes" id="UP001163731"/>
    </source>
</evidence>
<keyword evidence="2" id="KW-0547">Nucleotide-binding</keyword>